<proteinExistence type="predicted"/>
<dbReference type="RefSeq" id="WP_115858979.1">
    <property type="nucleotide sequence ID" value="NZ_QTSU01000001.1"/>
</dbReference>
<dbReference type="EMBL" id="QTSU01000001">
    <property type="protein sequence ID" value="RDZ29541.1"/>
    <property type="molecule type" value="Genomic_DNA"/>
</dbReference>
<protein>
    <recommendedName>
        <fullName evidence="4">DUF1795 domain-containing protein</fullName>
    </recommendedName>
</protein>
<dbReference type="Proteomes" id="UP000264492">
    <property type="component" value="Unassembled WGS sequence"/>
</dbReference>
<feature type="signal peptide" evidence="1">
    <location>
        <begin position="1"/>
        <end position="20"/>
    </location>
</feature>
<accession>A0A371K6F9</accession>
<keyword evidence="3" id="KW-1185">Reference proteome</keyword>
<organism evidence="2 3">
    <name type="scientific">Lysobacter silvisoli</name>
    <dbReference type="NCBI Taxonomy" id="2293254"/>
    <lineage>
        <taxon>Bacteria</taxon>
        <taxon>Pseudomonadati</taxon>
        <taxon>Pseudomonadota</taxon>
        <taxon>Gammaproteobacteria</taxon>
        <taxon>Lysobacterales</taxon>
        <taxon>Lysobacteraceae</taxon>
        <taxon>Lysobacter</taxon>
    </lineage>
</organism>
<keyword evidence="1" id="KW-0732">Signal</keyword>
<comment type="caution">
    <text evidence="2">The sequence shown here is derived from an EMBL/GenBank/DDBJ whole genome shotgun (WGS) entry which is preliminary data.</text>
</comment>
<evidence type="ECO:0008006" key="4">
    <source>
        <dbReference type="Google" id="ProtNLM"/>
    </source>
</evidence>
<dbReference type="AlphaFoldDB" id="A0A371K6F9"/>
<evidence type="ECO:0000256" key="1">
    <source>
        <dbReference type="SAM" id="SignalP"/>
    </source>
</evidence>
<evidence type="ECO:0000313" key="2">
    <source>
        <dbReference type="EMBL" id="RDZ29541.1"/>
    </source>
</evidence>
<reference evidence="2 3" key="1">
    <citation type="submission" date="2018-08" db="EMBL/GenBank/DDBJ databases">
        <title>Lysobacter sp. zong2l5, whole genome shotgun sequence.</title>
        <authorList>
            <person name="Zhang X."/>
            <person name="Feng G."/>
            <person name="Zhu H."/>
        </authorList>
    </citation>
    <scope>NUCLEOTIDE SEQUENCE [LARGE SCALE GENOMIC DNA]</scope>
    <source>
        <strain evidence="3">zong2l5</strain>
    </source>
</reference>
<gene>
    <name evidence="2" type="ORF">DX914_10835</name>
</gene>
<sequence>MHARSLSLLLLALAAAPLHAETVATPAIAAPDVAHAKKYAQDGISLSLPGNWKVIENTAMEQGGGRALGIEADKPDFETLGLDITVQVYPDDIAPSLQGAAEFLVQQQTEGSDSYTEAKHADYKLGGRFPALVARYTHTAFGADSAYAKRVDLYAIKACGAGWTCLLYTQTVAANESAASAGMAQLYDTVKFAPAKK</sequence>
<name>A0A371K6F9_9GAMM</name>
<dbReference type="OrthoDB" id="9028530at2"/>
<evidence type="ECO:0000313" key="3">
    <source>
        <dbReference type="Proteomes" id="UP000264492"/>
    </source>
</evidence>
<feature type="chain" id="PRO_5016978482" description="DUF1795 domain-containing protein" evidence="1">
    <location>
        <begin position="21"/>
        <end position="197"/>
    </location>
</feature>